<sequence length="219" mass="23636">MFTVLFPRLVTLLSFAALGTALLLIVRRELAGQVRLFAAQSLTLAILAAVVAAFTSSIELTIVALALLLLKVFIIPYALNRAVKKIGLQPAALPYLGTPATLVVCGGLVVIAFAVMAPVAASNPLPTAEAIPIAFAGVLIGFFVMVNRRRALTQILGFLMLENSIFQFALLATYGVPFLVEMGVFLDVLVAVLIMEVFLYRIKENFDSIEVDRLERLKG</sequence>
<organism evidence="7 8">
    <name type="scientific">Candidatus Methylomirabilis tolerans</name>
    <dbReference type="NCBI Taxonomy" id="3123416"/>
    <lineage>
        <taxon>Bacteria</taxon>
        <taxon>Candidatus Methylomirabilota</taxon>
        <taxon>Candidatus Methylomirabilia</taxon>
        <taxon>Candidatus Methylomirabilales</taxon>
        <taxon>Candidatus Methylomirabilaceae</taxon>
        <taxon>Candidatus Methylomirabilis</taxon>
    </lineage>
</organism>
<accession>A0AAJ1ALF2</accession>
<dbReference type="AlphaFoldDB" id="A0AAJ1ALF2"/>
<name>A0AAJ1ALF2_9BACT</name>
<keyword evidence="4 6" id="KW-1133">Transmembrane helix</keyword>
<protein>
    <recommendedName>
        <fullName evidence="9">Hydrogenase-4 component E</fullName>
    </recommendedName>
</protein>
<keyword evidence="3 6" id="KW-0812">Transmembrane</keyword>
<proteinExistence type="predicted"/>
<dbReference type="InterPro" id="IPR038730">
    <property type="entry name" value="HyfE-like"/>
</dbReference>
<feature type="transmembrane region" description="Helical" evidence="6">
    <location>
        <begin position="127"/>
        <end position="146"/>
    </location>
</feature>
<feature type="transmembrane region" description="Helical" evidence="6">
    <location>
        <begin position="60"/>
        <end position="79"/>
    </location>
</feature>
<evidence type="ECO:0000313" key="8">
    <source>
        <dbReference type="Proteomes" id="UP001197609"/>
    </source>
</evidence>
<evidence type="ECO:0000256" key="1">
    <source>
        <dbReference type="ARBA" id="ARBA00004651"/>
    </source>
</evidence>
<dbReference type="EMBL" id="JAIOIU010000137">
    <property type="protein sequence ID" value="MBZ0160641.1"/>
    <property type="molecule type" value="Genomic_DNA"/>
</dbReference>
<evidence type="ECO:0000256" key="6">
    <source>
        <dbReference type="SAM" id="Phobius"/>
    </source>
</evidence>
<gene>
    <name evidence="7" type="ORF">K8G79_10985</name>
</gene>
<dbReference type="PANTHER" id="PTHR38601">
    <property type="entry name" value="HYDROGENASE-4 COMPONENT E"/>
    <property type="match status" value="1"/>
</dbReference>
<dbReference type="PANTHER" id="PTHR38601:SF1">
    <property type="entry name" value="HYDROGENASE-4 COMPONENT E"/>
    <property type="match status" value="1"/>
</dbReference>
<dbReference type="GO" id="GO:0005886">
    <property type="term" value="C:plasma membrane"/>
    <property type="evidence" value="ECO:0007669"/>
    <property type="project" value="UniProtKB-SubCell"/>
</dbReference>
<evidence type="ECO:0000256" key="5">
    <source>
        <dbReference type="ARBA" id="ARBA00023136"/>
    </source>
</evidence>
<comment type="subcellular location">
    <subcellularLocation>
        <location evidence="1">Cell membrane</location>
        <topology evidence="1">Multi-pass membrane protein</topology>
    </subcellularLocation>
</comment>
<keyword evidence="2" id="KW-1003">Cell membrane</keyword>
<feature type="transmembrane region" description="Helical" evidence="6">
    <location>
        <begin position="158"/>
        <end position="176"/>
    </location>
</feature>
<evidence type="ECO:0000256" key="3">
    <source>
        <dbReference type="ARBA" id="ARBA00022692"/>
    </source>
</evidence>
<feature type="transmembrane region" description="Helical" evidence="6">
    <location>
        <begin position="6"/>
        <end position="25"/>
    </location>
</feature>
<comment type="caution">
    <text evidence="7">The sequence shown here is derived from an EMBL/GenBank/DDBJ whole genome shotgun (WGS) entry which is preliminary data.</text>
</comment>
<dbReference type="Proteomes" id="UP001197609">
    <property type="component" value="Unassembled WGS sequence"/>
</dbReference>
<keyword evidence="5 6" id="KW-0472">Membrane</keyword>
<feature type="transmembrane region" description="Helical" evidence="6">
    <location>
        <begin position="37"/>
        <end position="54"/>
    </location>
</feature>
<feature type="transmembrane region" description="Helical" evidence="6">
    <location>
        <begin position="182"/>
        <end position="200"/>
    </location>
</feature>
<evidence type="ECO:0000256" key="2">
    <source>
        <dbReference type="ARBA" id="ARBA00022475"/>
    </source>
</evidence>
<feature type="transmembrane region" description="Helical" evidence="6">
    <location>
        <begin position="100"/>
        <end position="121"/>
    </location>
</feature>
<evidence type="ECO:0000313" key="7">
    <source>
        <dbReference type="EMBL" id="MBZ0160641.1"/>
    </source>
</evidence>
<evidence type="ECO:0000256" key="4">
    <source>
        <dbReference type="ARBA" id="ARBA00022989"/>
    </source>
</evidence>
<reference evidence="7 8" key="1">
    <citation type="journal article" date="2021" name="bioRxiv">
        <title>Unraveling nitrogen, sulfur and carbon metabolic pathways and microbial community transcriptional responses to substrate deprivation and toxicity stresses in a bioreactor mimicking anoxic brackish coastal sediment conditions.</title>
        <authorList>
            <person name="Martins P.D."/>
            <person name="Echeveste M.J."/>
            <person name="Arshad A."/>
            <person name="Kurth J."/>
            <person name="Ouboter H."/>
            <person name="Jetten M.S.M."/>
            <person name="Welte C.U."/>
        </authorList>
    </citation>
    <scope>NUCLEOTIDE SEQUENCE [LARGE SCALE GENOMIC DNA]</scope>
    <source>
        <strain evidence="7">MAG_38</strain>
    </source>
</reference>
<evidence type="ECO:0008006" key="9">
    <source>
        <dbReference type="Google" id="ProtNLM"/>
    </source>
</evidence>